<keyword evidence="4 7" id="KW-0418">Kinase</keyword>
<sequence length="273" mass="30329">MTSSKQILLINDICGYGKVALSAMIPVLTNMGYHIYNLPTALVSNTLEYGKFRIQDTTDYMRDSIKVWEELGFRFDAISTGLITSTAQADLLIDFCGREAQKGVLIFVDPIMADNGSLYNGMSMETVANMKRLLAVAHCCVPNYTEAVYLTDSEYKDDLTREEVFALVDRLRDLGSRSVVITSCHVEGSEAVAGYSAEQDEYFLLPYVSVPVFLPGTGDIFLSILMGRLLQGMYLKAAVSDAMISVKKMVIRNKDNDDKFKGIRIEACLDVLQ</sequence>
<dbReference type="EC" id="2.7.1.35" evidence="1"/>
<dbReference type="GO" id="GO:0005524">
    <property type="term" value="F:ATP binding"/>
    <property type="evidence" value="ECO:0007669"/>
    <property type="project" value="UniProtKB-KW"/>
</dbReference>
<evidence type="ECO:0000256" key="3">
    <source>
        <dbReference type="ARBA" id="ARBA00022741"/>
    </source>
</evidence>
<evidence type="ECO:0000256" key="1">
    <source>
        <dbReference type="ARBA" id="ARBA00012104"/>
    </source>
</evidence>
<dbReference type="PANTHER" id="PTHR10534:SF2">
    <property type="entry name" value="PYRIDOXAL KINASE"/>
    <property type="match status" value="1"/>
</dbReference>
<dbReference type="InterPro" id="IPR029056">
    <property type="entry name" value="Ribokinase-like"/>
</dbReference>
<evidence type="ECO:0000313" key="7">
    <source>
        <dbReference type="EMBL" id="SFP04499.1"/>
    </source>
</evidence>
<dbReference type="InterPro" id="IPR013749">
    <property type="entry name" value="PM/HMP-P_kinase-1"/>
</dbReference>
<proteinExistence type="predicted"/>
<dbReference type="Proteomes" id="UP000243745">
    <property type="component" value="Unassembled WGS sequence"/>
</dbReference>
<dbReference type="InterPro" id="IPR004625">
    <property type="entry name" value="PyrdxlKinase"/>
</dbReference>
<gene>
    <name evidence="7" type="ORF">SAMN02910344_00292</name>
</gene>
<dbReference type="OrthoDB" id="9800808at2"/>
<keyword evidence="5" id="KW-0067">ATP-binding</keyword>
<dbReference type="PANTHER" id="PTHR10534">
    <property type="entry name" value="PYRIDOXAL KINASE"/>
    <property type="match status" value="1"/>
</dbReference>
<dbReference type="NCBIfam" id="NF005491">
    <property type="entry name" value="PRK07105.1"/>
    <property type="match status" value="1"/>
</dbReference>
<dbReference type="EMBL" id="FOXF01000003">
    <property type="protein sequence ID" value="SFP04499.1"/>
    <property type="molecule type" value="Genomic_DNA"/>
</dbReference>
<evidence type="ECO:0000259" key="6">
    <source>
        <dbReference type="Pfam" id="PF08543"/>
    </source>
</evidence>
<feature type="domain" description="Pyridoxamine kinase/Phosphomethylpyrimidine kinase" evidence="6">
    <location>
        <begin position="28"/>
        <end position="251"/>
    </location>
</feature>
<dbReference type="AlphaFoldDB" id="A0A662ZEQ1"/>
<dbReference type="GO" id="GO:0009443">
    <property type="term" value="P:pyridoxal 5'-phosphate salvage"/>
    <property type="evidence" value="ECO:0007669"/>
    <property type="project" value="InterPro"/>
</dbReference>
<evidence type="ECO:0000256" key="2">
    <source>
        <dbReference type="ARBA" id="ARBA00022679"/>
    </source>
</evidence>
<reference evidence="7 8" key="1">
    <citation type="submission" date="2016-10" db="EMBL/GenBank/DDBJ databases">
        <authorList>
            <person name="Varghese N."/>
            <person name="Submissions S."/>
        </authorList>
    </citation>
    <scope>NUCLEOTIDE SEQUENCE [LARGE SCALE GENOMIC DNA]</scope>
    <source>
        <strain evidence="7 8">DSM 1361</strain>
    </source>
</reference>
<keyword evidence="2" id="KW-0808">Transferase</keyword>
<evidence type="ECO:0000313" key="8">
    <source>
        <dbReference type="Proteomes" id="UP000243745"/>
    </source>
</evidence>
<evidence type="ECO:0000256" key="4">
    <source>
        <dbReference type="ARBA" id="ARBA00022777"/>
    </source>
</evidence>
<dbReference type="SUPFAM" id="SSF53613">
    <property type="entry name" value="Ribokinase-like"/>
    <property type="match status" value="1"/>
</dbReference>
<dbReference type="Gene3D" id="3.40.1190.20">
    <property type="match status" value="1"/>
</dbReference>
<evidence type="ECO:0000256" key="5">
    <source>
        <dbReference type="ARBA" id="ARBA00022840"/>
    </source>
</evidence>
<keyword evidence="3" id="KW-0547">Nucleotide-binding</keyword>
<name>A0A662ZEQ1_9GAMM</name>
<dbReference type="GO" id="GO:0005829">
    <property type="term" value="C:cytosol"/>
    <property type="evidence" value="ECO:0007669"/>
    <property type="project" value="TreeGrafter"/>
</dbReference>
<dbReference type="GO" id="GO:0008478">
    <property type="term" value="F:pyridoxal kinase activity"/>
    <property type="evidence" value="ECO:0007669"/>
    <property type="project" value="UniProtKB-EC"/>
</dbReference>
<keyword evidence="8" id="KW-1185">Reference proteome</keyword>
<organism evidence="7 8">
    <name type="scientific">Ruminobacter amylophilus</name>
    <dbReference type="NCBI Taxonomy" id="867"/>
    <lineage>
        <taxon>Bacteria</taxon>
        <taxon>Pseudomonadati</taxon>
        <taxon>Pseudomonadota</taxon>
        <taxon>Gammaproteobacteria</taxon>
        <taxon>Aeromonadales</taxon>
        <taxon>Succinivibrionaceae</taxon>
        <taxon>Ruminobacter</taxon>
    </lineage>
</organism>
<dbReference type="Pfam" id="PF08543">
    <property type="entry name" value="Phos_pyr_kin"/>
    <property type="match status" value="1"/>
</dbReference>
<protein>
    <recommendedName>
        <fullName evidence="1">pyridoxal kinase</fullName>
        <ecNumber evidence="1">2.7.1.35</ecNumber>
    </recommendedName>
</protein>
<dbReference type="RefSeq" id="WP_093140249.1">
    <property type="nucleotide sequence ID" value="NZ_FOXF01000003.1"/>
</dbReference>
<accession>A0A662ZEQ1</accession>